<gene>
    <name evidence="2" type="ORF">MSPICULIGERA_LOCUS18777</name>
</gene>
<evidence type="ECO:0000313" key="3">
    <source>
        <dbReference type="Proteomes" id="UP001177023"/>
    </source>
</evidence>
<comment type="caution">
    <text evidence="2">The sequence shown here is derived from an EMBL/GenBank/DDBJ whole genome shotgun (WGS) entry which is preliminary data.</text>
</comment>
<organism evidence="2 3">
    <name type="scientific">Mesorhabditis spiculigera</name>
    <dbReference type="NCBI Taxonomy" id="96644"/>
    <lineage>
        <taxon>Eukaryota</taxon>
        <taxon>Metazoa</taxon>
        <taxon>Ecdysozoa</taxon>
        <taxon>Nematoda</taxon>
        <taxon>Chromadorea</taxon>
        <taxon>Rhabditida</taxon>
        <taxon>Rhabditina</taxon>
        <taxon>Rhabditomorpha</taxon>
        <taxon>Rhabditoidea</taxon>
        <taxon>Rhabditidae</taxon>
        <taxon>Mesorhabditinae</taxon>
        <taxon>Mesorhabditis</taxon>
    </lineage>
</organism>
<keyword evidence="3" id="KW-1185">Reference proteome</keyword>
<dbReference type="EMBL" id="CATQJA010002662">
    <property type="protein sequence ID" value="CAJ0580580.1"/>
    <property type="molecule type" value="Genomic_DNA"/>
</dbReference>
<keyword evidence="1" id="KW-1133">Transmembrane helix</keyword>
<dbReference type="AlphaFoldDB" id="A0AA36GCQ4"/>
<dbReference type="PANTHER" id="PTHR34149:SF1">
    <property type="entry name" value="PROTEIN CBG18148"/>
    <property type="match status" value="1"/>
</dbReference>
<sequence>MLETAVIFSSLVFGVYSYYSCPMGLGGGMMGINSGYGGYGGRPCGQESIFHHYRCCDYNQYECCVELETWFIIFLIIVAICLLVCCCLCIGGAIFGFQRANN</sequence>
<feature type="non-terminal residue" evidence="2">
    <location>
        <position position="1"/>
    </location>
</feature>
<reference evidence="2" key="1">
    <citation type="submission" date="2023-06" db="EMBL/GenBank/DDBJ databases">
        <authorList>
            <person name="Delattre M."/>
        </authorList>
    </citation>
    <scope>NUCLEOTIDE SEQUENCE</scope>
    <source>
        <strain evidence="2">AF72</strain>
    </source>
</reference>
<proteinExistence type="predicted"/>
<protein>
    <submittedName>
        <fullName evidence="2">Uncharacterized protein</fullName>
    </submittedName>
</protein>
<feature type="transmembrane region" description="Helical" evidence="1">
    <location>
        <begin position="70"/>
        <end position="97"/>
    </location>
</feature>
<accession>A0AA36GCQ4</accession>
<keyword evidence="1" id="KW-0812">Transmembrane</keyword>
<dbReference type="PANTHER" id="PTHR34149">
    <property type="entry name" value="PROTEIN CBG11905-RELATED"/>
    <property type="match status" value="1"/>
</dbReference>
<dbReference type="InterPro" id="IPR022559">
    <property type="entry name" value="SUP-1-like"/>
</dbReference>
<dbReference type="Pfam" id="PF10853">
    <property type="entry name" value="DUF2650"/>
    <property type="match status" value="1"/>
</dbReference>
<evidence type="ECO:0000256" key="1">
    <source>
        <dbReference type="SAM" id="Phobius"/>
    </source>
</evidence>
<name>A0AA36GCQ4_9BILA</name>
<keyword evidence="1" id="KW-0472">Membrane</keyword>
<evidence type="ECO:0000313" key="2">
    <source>
        <dbReference type="EMBL" id="CAJ0580580.1"/>
    </source>
</evidence>
<dbReference type="Proteomes" id="UP001177023">
    <property type="component" value="Unassembled WGS sequence"/>
</dbReference>